<feature type="signal peptide" evidence="3">
    <location>
        <begin position="1"/>
        <end position="20"/>
    </location>
</feature>
<dbReference type="InterPro" id="IPR001064">
    <property type="entry name" value="Beta/gamma_crystallin"/>
</dbReference>
<dbReference type="Proteomes" id="UP001152759">
    <property type="component" value="Chromosome 4"/>
</dbReference>
<dbReference type="InterPro" id="IPR011024">
    <property type="entry name" value="G_crystallin-like"/>
</dbReference>
<keyword evidence="6" id="KW-1185">Reference proteome</keyword>
<comment type="similarity">
    <text evidence="1">Belongs to the beta/gamma-crystallin family.</text>
</comment>
<feature type="chain" id="PRO_5040411750" description="Beta/gamma crystallin 'Greek key' domain-containing protein" evidence="3">
    <location>
        <begin position="21"/>
        <end position="122"/>
    </location>
</feature>
<dbReference type="SUPFAM" id="SSF49695">
    <property type="entry name" value="gamma-Crystallin-like"/>
    <property type="match status" value="1"/>
</dbReference>
<dbReference type="KEGG" id="btab:109031494"/>
<keyword evidence="3" id="KW-0732">Signal</keyword>
<keyword evidence="2" id="KW-0677">Repeat</keyword>
<evidence type="ECO:0000313" key="5">
    <source>
        <dbReference type="EMBL" id="CAH0388951.1"/>
    </source>
</evidence>
<accession>A0A9P0AAA6</accession>
<evidence type="ECO:0000259" key="4">
    <source>
        <dbReference type="SMART" id="SM00247"/>
    </source>
</evidence>
<evidence type="ECO:0000256" key="3">
    <source>
        <dbReference type="SAM" id="SignalP"/>
    </source>
</evidence>
<evidence type="ECO:0000256" key="2">
    <source>
        <dbReference type="ARBA" id="ARBA00022737"/>
    </source>
</evidence>
<dbReference type="Gene3D" id="2.60.20.10">
    <property type="entry name" value="Crystallins"/>
    <property type="match status" value="1"/>
</dbReference>
<organism evidence="5 6">
    <name type="scientific">Bemisia tabaci</name>
    <name type="common">Sweetpotato whitefly</name>
    <name type="synonym">Aleurodes tabaci</name>
    <dbReference type="NCBI Taxonomy" id="7038"/>
    <lineage>
        <taxon>Eukaryota</taxon>
        <taxon>Metazoa</taxon>
        <taxon>Ecdysozoa</taxon>
        <taxon>Arthropoda</taxon>
        <taxon>Hexapoda</taxon>
        <taxon>Insecta</taxon>
        <taxon>Pterygota</taxon>
        <taxon>Neoptera</taxon>
        <taxon>Paraneoptera</taxon>
        <taxon>Hemiptera</taxon>
        <taxon>Sternorrhyncha</taxon>
        <taxon>Aleyrodoidea</taxon>
        <taxon>Aleyrodidae</taxon>
        <taxon>Aleyrodinae</taxon>
        <taxon>Bemisia</taxon>
    </lineage>
</organism>
<feature type="domain" description="Beta/gamma crystallin 'Greek key'" evidence="4">
    <location>
        <begin position="22"/>
        <end position="104"/>
    </location>
</feature>
<gene>
    <name evidence="5" type="ORF">BEMITA_LOCUS7828</name>
</gene>
<protein>
    <recommendedName>
        <fullName evidence="4">Beta/gamma crystallin 'Greek key' domain-containing protein</fullName>
    </recommendedName>
</protein>
<evidence type="ECO:0000256" key="1">
    <source>
        <dbReference type="ARBA" id="ARBA00009646"/>
    </source>
</evidence>
<reference evidence="5" key="1">
    <citation type="submission" date="2021-12" db="EMBL/GenBank/DDBJ databases">
        <authorList>
            <person name="King R."/>
        </authorList>
    </citation>
    <scope>NUCLEOTIDE SEQUENCE</scope>
</reference>
<dbReference type="SMART" id="SM00247">
    <property type="entry name" value="XTALbg"/>
    <property type="match status" value="1"/>
</dbReference>
<proteinExistence type="inferred from homology"/>
<name>A0A9P0AAA6_BEMTA</name>
<dbReference type="AlphaFoldDB" id="A0A9P0AAA6"/>
<dbReference type="EMBL" id="OU963865">
    <property type="protein sequence ID" value="CAH0388951.1"/>
    <property type="molecule type" value="Genomic_DNA"/>
</dbReference>
<sequence>MWNSVLALVAFLSVCIPGDAWRVTLHADPNFKGHAAEVTSEGCSNIPGDINDLSSSISVHGNCVRVYEHGLCQGEMRELFPGSAGHHDLNILNFDNTLSSIGPCPKGFKVDGLLSLVHSGAI</sequence>
<evidence type="ECO:0000313" key="6">
    <source>
        <dbReference type="Proteomes" id="UP001152759"/>
    </source>
</evidence>